<dbReference type="EMBL" id="PKMF04000318">
    <property type="protein sequence ID" value="KAK7837916.1"/>
    <property type="molecule type" value="Genomic_DNA"/>
</dbReference>
<reference evidence="1 2" key="1">
    <citation type="journal article" date="2018" name="Sci. Data">
        <title>The draft genome sequence of cork oak.</title>
        <authorList>
            <person name="Ramos A.M."/>
            <person name="Usie A."/>
            <person name="Barbosa P."/>
            <person name="Barros P.M."/>
            <person name="Capote T."/>
            <person name="Chaves I."/>
            <person name="Simoes F."/>
            <person name="Abreu I."/>
            <person name="Carrasquinho I."/>
            <person name="Faro C."/>
            <person name="Guimaraes J.B."/>
            <person name="Mendonca D."/>
            <person name="Nobrega F."/>
            <person name="Rodrigues L."/>
            <person name="Saibo N.J.M."/>
            <person name="Varela M.C."/>
            <person name="Egas C."/>
            <person name="Matos J."/>
            <person name="Miguel C.M."/>
            <person name="Oliveira M.M."/>
            <person name="Ricardo C.P."/>
            <person name="Goncalves S."/>
        </authorList>
    </citation>
    <scope>NUCLEOTIDE SEQUENCE [LARGE SCALE GENOMIC DNA]</scope>
    <source>
        <strain evidence="2">cv. HL8</strain>
    </source>
</reference>
<evidence type="ECO:0000313" key="2">
    <source>
        <dbReference type="Proteomes" id="UP000237347"/>
    </source>
</evidence>
<protein>
    <submittedName>
        <fullName evidence="1">Uncharacterized protein</fullName>
    </submittedName>
</protein>
<evidence type="ECO:0000313" key="1">
    <source>
        <dbReference type="EMBL" id="KAK7837916.1"/>
    </source>
</evidence>
<name>A0AAW0KH74_QUESU</name>
<accession>A0AAW0KH74</accession>
<proteinExistence type="predicted"/>
<sequence>MKTDHKLSGKIKTKVILFHFIQFWGMHANELKNNLASFSKKVEWGDAIWQRLLLLSLKNWLVIMESSSRMKATTS</sequence>
<dbReference type="Proteomes" id="UP000237347">
    <property type="component" value="Unassembled WGS sequence"/>
</dbReference>
<comment type="caution">
    <text evidence="1">The sequence shown here is derived from an EMBL/GenBank/DDBJ whole genome shotgun (WGS) entry which is preliminary data.</text>
</comment>
<dbReference type="AlphaFoldDB" id="A0AAW0KH74"/>
<organism evidence="1 2">
    <name type="scientific">Quercus suber</name>
    <name type="common">Cork oak</name>
    <dbReference type="NCBI Taxonomy" id="58331"/>
    <lineage>
        <taxon>Eukaryota</taxon>
        <taxon>Viridiplantae</taxon>
        <taxon>Streptophyta</taxon>
        <taxon>Embryophyta</taxon>
        <taxon>Tracheophyta</taxon>
        <taxon>Spermatophyta</taxon>
        <taxon>Magnoliopsida</taxon>
        <taxon>eudicotyledons</taxon>
        <taxon>Gunneridae</taxon>
        <taxon>Pentapetalae</taxon>
        <taxon>rosids</taxon>
        <taxon>fabids</taxon>
        <taxon>Fagales</taxon>
        <taxon>Fagaceae</taxon>
        <taxon>Quercus</taxon>
    </lineage>
</organism>
<keyword evidence="2" id="KW-1185">Reference proteome</keyword>
<gene>
    <name evidence="1" type="ORF">CFP56_020622</name>
</gene>